<proteinExistence type="predicted"/>
<organism evidence="2 3">
    <name type="scientific">Methanosarcina barkeri CM1</name>
    <dbReference type="NCBI Taxonomy" id="796385"/>
    <lineage>
        <taxon>Archaea</taxon>
        <taxon>Methanobacteriati</taxon>
        <taxon>Methanobacteriota</taxon>
        <taxon>Stenosarchaea group</taxon>
        <taxon>Methanomicrobia</taxon>
        <taxon>Methanosarcinales</taxon>
        <taxon>Methanosarcinaceae</taxon>
        <taxon>Methanosarcina</taxon>
    </lineage>
</organism>
<dbReference type="Proteomes" id="UP000035331">
    <property type="component" value="Chromosome"/>
</dbReference>
<dbReference type="GeneID" id="24887077"/>
<keyword evidence="1" id="KW-1133">Transmembrane helix</keyword>
<protein>
    <submittedName>
        <fullName evidence="2">Uncharacterized protein</fullName>
    </submittedName>
</protein>
<evidence type="ECO:0000313" key="2">
    <source>
        <dbReference type="EMBL" id="AKJ40353.1"/>
    </source>
</evidence>
<reference evidence="3" key="1">
    <citation type="submission" date="2014-06" db="EMBL/GenBank/DDBJ databases">
        <title>The complete genome sequence of Methanosarcina barkeri CM1.</title>
        <authorList>
            <consortium name="Pastoral Greenhouse Gas Research Consortium"/>
            <person name="Lambie S.C."/>
            <person name="Leahy S.C."/>
            <person name="Kelly W.J."/>
            <person name="Li D."/>
            <person name="Reilly K."/>
            <person name="Attwood G.T."/>
            <person name="Altermann E."/>
        </authorList>
    </citation>
    <scope>NUCLEOTIDE SEQUENCE [LARGE SCALE GENOMIC DNA]</scope>
    <source>
        <strain evidence="3">CM1</strain>
    </source>
</reference>
<name>A0A0G3CKB4_METBA</name>
<accession>A0A0G3CKB4</accession>
<reference evidence="2 3" key="2">
    <citation type="journal article" date="2015" name="Stand. Genomic Sci.">
        <title>The complete genome sequence of the rumen methanogen Methanosarcina barkeri CM1.</title>
        <authorList>
            <person name="Lambie S.C."/>
            <person name="Kelly W.J."/>
            <person name="Leahy S.C."/>
            <person name="Li D."/>
            <person name="Reilly K."/>
            <person name="McAllister T.A."/>
            <person name="Valle E.R."/>
            <person name="Attwood G.T."/>
            <person name="Altermann E."/>
        </authorList>
    </citation>
    <scope>NUCLEOTIDE SEQUENCE [LARGE SCALE GENOMIC DNA]</scope>
    <source>
        <strain evidence="2 3">CM1</strain>
    </source>
</reference>
<dbReference type="RefSeq" id="WP_144414031.1">
    <property type="nucleotide sequence ID" value="NZ_CP008746.1"/>
</dbReference>
<dbReference type="PATRIC" id="fig|796385.3.peg.4087"/>
<keyword evidence="1" id="KW-0472">Membrane</keyword>
<evidence type="ECO:0000256" key="1">
    <source>
        <dbReference type="SAM" id="Phobius"/>
    </source>
</evidence>
<dbReference type="AlphaFoldDB" id="A0A0G3CKB4"/>
<keyword evidence="1" id="KW-0812">Transmembrane</keyword>
<feature type="transmembrane region" description="Helical" evidence="1">
    <location>
        <begin position="12"/>
        <end position="30"/>
    </location>
</feature>
<dbReference type="EMBL" id="CP008746">
    <property type="protein sequence ID" value="AKJ40353.1"/>
    <property type="molecule type" value="Genomic_DNA"/>
</dbReference>
<evidence type="ECO:0000313" key="3">
    <source>
        <dbReference type="Proteomes" id="UP000035331"/>
    </source>
</evidence>
<gene>
    <name evidence="2" type="ORF">MCM1_3366</name>
</gene>
<sequence>MKEANKKLRYIGITLLILIGFYIILPYIFMGPPTSFFSVYDGDETSHIVTIEIIDSNNKSIFENTYELSPQEKITESKGLWLLFKMSLPLHKENYTIKTTLENNVSKETSMSLNPWTALFISIIDSSTFIDASQV</sequence>